<reference evidence="2" key="1">
    <citation type="journal article" date="2014" name="Front. Microbiol.">
        <title>High frequency of phylogenetically diverse reductive dehalogenase-homologous genes in deep subseafloor sedimentary metagenomes.</title>
        <authorList>
            <person name="Kawai M."/>
            <person name="Futagami T."/>
            <person name="Toyoda A."/>
            <person name="Takaki Y."/>
            <person name="Nishi S."/>
            <person name="Hori S."/>
            <person name="Arai W."/>
            <person name="Tsubouchi T."/>
            <person name="Morono Y."/>
            <person name="Uchiyama I."/>
            <person name="Ito T."/>
            <person name="Fujiyama A."/>
            <person name="Inagaki F."/>
            <person name="Takami H."/>
        </authorList>
    </citation>
    <scope>NUCLEOTIDE SEQUENCE</scope>
    <source>
        <strain evidence="2">Expedition CK06-06</strain>
    </source>
</reference>
<evidence type="ECO:0000259" key="1">
    <source>
        <dbReference type="Pfam" id="PF12704"/>
    </source>
</evidence>
<dbReference type="EMBL" id="BART01014398">
    <property type="protein sequence ID" value="GAG88140.1"/>
    <property type="molecule type" value="Genomic_DNA"/>
</dbReference>
<feature type="domain" description="MacB-like periplasmic core" evidence="1">
    <location>
        <begin position="5"/>
        <end position="128"/>
    </location>
</feature>
<dbReference type="AlphaFoldDB" id="X1AZG9"/>
<feature type="non-terminal residue" evidence="2">
    <location>
        <position position="1"/>
    </location>
</feature>
<protein>
    <recommendedName>
        <fullName evidence="1">MacB-like periplasmic core domain-containing protein</fullName>
    </recommendedName>
</protein>
<comment type="caution">
    <text evidence="2">The sequence shown here is derived from an EMBL/GenBank/DDBJ whole genome shotgun (WGS) entry which is preliminary data.</text>
</comment>
<dbReference type="InterPro" id="IPR025857">
    <property type="entry name" value="MacB_PCD"/>
</dbReference>
<proteinExistence type="predicted"/>
<feature type="non-terminal residue" evidence="2">
    <location>
        <position position="158"/>
    </location>
</feature>
<name>X1AZG9_9ZZZZ</name>
<accession>X1AZG9</accession>
<sequence>HTRQQILNYETKLGEFLTKDHYDREVRICVLGADIAQNLFPVENPLGKRIKIEDQWFEVSGTMGNKNLFTETIGELAARNLNQDIYIPLSSFLRRFTKEDPLASQINQITIKVRSSDDLIETAAIVRRIIERRHYKNVDFDIVIPYELLKQEKGFVLY</sequence>
<evidence type="ECO:0000313" key="2">
    <source>
        <dbReference type="EMBL" id="GAG88140.1"/>
    </source>
</evidence>
<gene>
    <name evidence="2" type="ORF">S01H4_28756</name>
</gene>
<dbReference type="Pfam" id="PF12704">
    <property type="entry name" value="MacB_PCD"/>
    <property type="match status" value="1"/>
</dbReference>
<organism evidence="2">
    <name type="scientific">marine sediment metagenome</name>
    <dbReference type="NCBI Taxonomy" id="412755"/>
    <lineage>
        <taxon>unclassified sequences</taxon>
        <taxon>metagenomes</taxon>
        <taxon>ecological metagenomes</taxon>
    </lineage>
</organism>